<protein>
    <submittedName>
        <fullName evidence="2">Transcription elongation factor SPT5/acidic leucine-rich phosphoprotein 32 family member B/X-linked retinitis pigmentosa GTPase regulator</fullName>
    </submittedName>
</protein>
<keyword evidence="2" id="KW-0648">Protein biosynthesis</keyword>
<feature type="compositionally biased region" description="Acidic residues" evidence="1">
    <location>
        <begin position="24"/>
        <end position="33"/>
    </location>
</feature>
<evidence type="ECO:0000313" key="2">
    <source>
        <dbReference type="EMBL" id="SDL02087.1"/>
    </source>
</evidence>
<accession>A0A1G9GN60</accession>
<evidence type="ECO:0000313" key="3">
    <source>
        <dbReference type="Proteomes" id="UP000199008"/>
    </source>
</evidence>
<dbReference type="EMBL" id="FNFY01000018">
    <property type="protein sequence ID" value="SDL02087.1"/>
    <property type="molecule type" value="Genomic_DNA"/>
</dbReference>
<feature type="compositionally biased region" description="Acidic residues" evidence="1">
    <location>
        <begin position="66"/>
        <end position="98"/>
    </location>
</feature>
<dbReference type="GO" id="GO:0003746">
    <property type="term" value="F:translation elongation factor activity"/>
    <property type="evidence" value="ECO:0007669"/>
    <property type="project" value="UniProtKB-KW"/>
</dbReference>
<name>A0A1G9GN60_9BACL</name>
<keyword evidence="3" id="KW-1185">Reference proteome</keyword>
<reference evidence="3" key="1">
    <citation type="submission" date="2016-10" db="EMBL/GenBank/DDBJ databases">
        <authorList>
            <person name="Varghese N."/>
            <person name="Submissions S."/>
        </authorList>
    </citation>
    <scope>NUCLEOTIDE SEQUENCE [LARGE SCALE GENOMIC DNA]</scope>
    <source>
        <strain evidence="3">CGMCC 1.8895</strain>
    </source>
</reference>
<dbReference type="RefSeq" id="WP_092987033.1">
    <property type="nucleotide sequence ID" value="NZ_FNFY01000018.1"/>
</dbReference>
<feature type="region of interest" description="Disordered" evidence="1">
    <location>
        <begin position="21"/>
        <end position="98"/>
    </location>
</feature>
<dbReference type="Proteomes" id="UP000199008">
    <property type="component" value="Unassembled WGS sequence"/>
</dbReference>
<keyword evidence="2" id="KW-0251">Elongation factor</keyword>
<dbReference type="OrthoDB" id="9970074at2"/>
<dbReference type="STRING" id="576118.SAMN05216216_11829"/>
<evidence type="ECO:0000256" key="1">
    <source>
        <dbReference type="SAM" id="MobiDB-lite"/>
    </source>
</evidence>
<gene>
    <name evidence="2" type="ORF">SAMN05216216_11829</name>
</gene>
<sequence length="98" mass="10426">MELKKYLLAGGLASVLVLGACGSDEPDVGEDASETDHGTSDEDEADTPVGEEGQDTGQGNEIGEGINEDEEEESGGEEEEEEEEESGDEEEEEEESEE</sequence>
<organism evidence="2 3">
    <name type="scientific">Lacicoccus qingdaonensis</name>
    <dbReference type="NCBI Taxonomy" id="576118"/>
    <lineage>
        <taxon>Bacteria</taxon>
        <taxon>Bacillati</taxon>
        <taxon>Bacillota</taxon>
        <taxon>Bacilli</taxon>
        <taxon>Bacillales</taxon>
        <taxon>Salinicoccaceae</taxon>
        <taxon>Lacicoccus</taxon>
    </lineage>
</organism>
<dbReference type="PROSITE" id="PS51257">
    <property type="entry name" value="PROKAR_LIPOPROTEIN"/>
    <property type="match status" value="1"/>
</dbReference>
<proteinExistence type="predicted"/>
<dbReference type="AlphaFoldDB" id="A0A1G9GN60"/>